<dbReference type="SUPFAM" id="SSF48371">
    <property type="entry name" value="ARM repeat"/>
    <property type="match status" value="1"/>
</dbReference>
<name>A0A4Z1SUL4_GIAMU</name>
<dbReference type="VEuPathDB" id="GiardiaDB:GMRT_11660"/>
<evidence type="ECO:0000313" key="2">
    <source>
        <dbReference type="EMBL" id="TNJ29546.1"/>
    </source>
</evidence>
<keyword evidence="1" id="KW-0812">Transmembrane</keyword>
<dbReference type="EMBL" id="VDLU01000001">
    <property type="protein sequence ID" value="TNJ29546.1"/>
    <property type="molecule type" value="Genomic_DNA"/>
</dbReference>
<protein>
    <submittedName>
        <fullName evidence="2">Uncharacterized protein</fullName>
    </submittedName>
</protein>
<keyword evidence="1" id="KW-0472">Membrane</keyword>
<reference evidence="2 3" key="1">
    <citation type="submission" date="2019-05" db="EMBL/GenBank/DDBJ databases">
        <title>The compact genome of Giardia muris reveals important steps in the evolution of intestinal protozoan parasites.</title>
        <authorList>
            <person name="Xu F."/>
            <person name="Jimenez-Gonzalez A."/>
            <person name="Einarsson E."/>
            <person name="Astvaldsson A."/>
            <person name="Peirasmaki D."/>
            <person name="Eckmann L."/>
            <person name="Andersson J.O."/>
            <person name="Svard S.G."/>
            <person name="Jerlstrom-Hultqvist J."/>
        </authorList>
    </citation>
    <scope>NUCLEOTIDE SEQUENCE [LARGE SCALE GENOMIC DNA]</scope>
    <source>
        <strain evidence="2 3">Roberts-Thomson</strain>
    </source>
</reference>
<gene>
    <name evidence="2" type="ORF">GMRT_11660</name>
</gene>
<proteinExistence type="predicted"/>
<sequence>MTDSLVSALYTAKGGSQEAMAQAHAELQALKEDPSFGANALLLACSPEPDLSFLAAIHFRQWIEALADGFTEQERVRHVQLGFQALSQVPTLRSHRLLSEALAGLIVRIPTGSVIQAVSELTEACRLAAPSLASDSPFYLTPLSTTNLVPEEHMRRIAYFAILSIVTGRYRNAANNRGLLDKYISQYATDIAQEIAYSGACASGSAADVCLQYAVQTVSFGLVPLVLPSFSAGIATLFDAVTRRFRGLLADSTAFGSSLYTIALFVVLHINLVTVSYRILMRTASIRAPEMRHFIETFKAGDFGAVAFQSILTCISVATGLLGQPLPPAYGNVTCRTVLTACYSYVIILIRSMNGDASLFSTVAAGVSGVASQLLSANEYLLALYLKPYLDDPSVLGPGLGLLFLEDADIPAKFAVGAVEDLAYVDIGSYESLRGRGGGEEQSNLDVIGQLVLEDEIVRVTEGLLKYAPAGTALNFVNRLEQMIVDLTKVAMPMPLSLQEPPCLSPTIQINKDGAIEFYLALTNACCALSSLSKTIETTERPDYERRVSTLITNLLHICPTLCPFLSSRALWFVNEVVVLSLLQYDSPIMLHLPATVLPLLRAARTTTEAYLATVLCKNTMTKLSFLVAYREEGLRDTSSPLAHALNDKGIVVTLAQLLSKTPVEATFHSDLFELMSTTVEICSTIDPESTAICFEHLLRNALQDWLALGRTYTVLTQYAESREMAHPLIFTTSSVLSTAATVLSYGTLVVTPAIYECISALALETFFFLRSEMELSYSNLLAMASSAVAGLYAARSMITFIQEPFVSAAVTTAKALLAISFDVMAIYSDNYDLIPDLLPHHASICNFLGMAGETDLGAILSAQMLNAWENVDLLLSMRLMAGVFVEGLHMRLELSRDNPTLALNCTEAFGRACLETVDACLGALLNQPARLSCGHSTLQQNTHALAYLLYACAALHCTVTGDGRFFQQYASEKVAFLLQLLPRFAFPLVHDADIGVSSTCIVLCLAKALNHDPCLQTPLFQPLVYVVQKMMETSGEDEMLEAAGDVVELQSICDILLRLQMVNGDVTMGRVRSLNMLHIDESDGCTDAFIFQEALTQVTLLSVEGGVKLSRLRQVLQGGGK</sequence>
<keyword evidence="3" id="KW-1185">Reference proteome</keyword>
<dbReference type="AlphaFoldDB" id="A0A4Z1SUL4"/>
<feature type="transmembrane region" description="Helical" evidence="1">
    <location>
        <begin position="218"/>
        <end position="238"/>
    </location>
</feature>
<feature type="transmembrane region" description="Helical" evidence="1">
    <location>
        <begin position="301"/>
        <end position="323"/>
    </location>
</feature>
<feature type="transmembrane region" description="Helical" evidence="1">
    <location>
        <begin position="258"/>
        <end position="280"/>
    </location>
</feature>
<dbReference type="InterPro" id="IPR016024">
    <property type="entry name" value="ARM-type_fold"/>
</dbReference>
<evidence type="ECO:0000256" key="1">
    <source>
        <dbReference type="SAM" id="Phobius"/>
    </source>
</evidence>
<comment type="caution">
    <text evidence="2">The sequence shown here is derived from an EMBL/GenBank/DDBJ whole genome shotgun (WGS) entry which is preliminary data.</text>
</comment>
<keyword evidence="1" id="KW-1133">Transmembrane helix</keyword>
<evidence type="ECO:0000313" key="3">
    <source>
        <dbReference type="Proteomes" id="UP000315496"/>
    </source>
</evidence>
<dbReference type="Proteomes" id="UP000315496">
    <property type="component" value="Chromosome 1"/>
</dbReference>
<dbReference type="OrthoDB" id="10253082at2759"/>
<accession>A0A4Z1SUL4</accession>
<organism evidence="2 3">
    <name type="scientific">Giardia muris</name>
    <dbReference type="NCBI Taxonomy" id="5742"/>
    <lineage>
        <taxon>Eukaryota</taxon>
        <taxon>Metamonada</taxon>
        <taxon>Diplomonadida</taxon>
        <taxon>Hexamitidae</taxon>
        <taxon>Giardiinae</taxon>
        <taxon>Giardia</taxon>
    </lineage>
</organism>